<evidence type="ECO:0000313" key="3">
    <source>
        <dbReference type="Proteomes" id="UP000034112"/>
    </source>
</evidence>
<comment type="caution">
    <text evidence="2">The sequence shown here is derived from an EMBL/GenBank/DDBJ whole genome shotgun (WGS) entry which is preliminary data.</text>
</comment>
<evidence type="ECO:0000256" key="1">
    <source>
        <dbReference type="SAM" id="MobiDB-lite"/>
    </source>
</evidence>
<dbReference type="OrthoDB" id="4023585at2759"/>
<evidence type="ECO:0008006" key="4">
    <source>
        <dbReference type="Google" id="ProtNLM"/>
    </source>
</evidence>
<proteinExistence type="predicted"/>
<feature type="compositionally biased region" description="Basic and acidic residues" evidence="1">
    <location>
        <begin position="94"/>
        <end position="104"/>
    </location>
</feature>
<dbReference type="Proteomes" id="UP000034112">
    <property type="component" value="Unassembled WGS sequence"/>
</dbReference>
<reference evidence="3" key="1">
    <citation type="journal article" date="2015" name="Genome Announc.">
        <title>Draft whole-genome sequence of the biocontrol agent Trichoderma harzianum T6776.</title>
        <authorList>
            <person name="Baroncelli R."/>
            <person name="Piaggeschi G."/>
            <person name="Fiorini L."/>
            <person name="Bertolini E."/>
            <person name="Zapparata A."/>
            <person name="Pe M.E."/>
            <person name="Sarrocco S."/>
            <person name="Vannacci G."/>
        </authorList>
    </citation>
    <scope>NUCLEOTIDE SEQUENCE [LARGE SCALE GENOMIC DNA]</scope>
    <source>
        <strain evidence="3">T6776</strain>
    </source>
</reference>
<name>A0A0G0A3I1_TRIHA</name>
<evidence type="ECO:0000313" key="2">
    <source>
        <dbReference type="EMBL" id="KKO99828.1"/>
    </source>
</evidence>
<organism evidence="2 3">
    <name type="scientific">Trichoderma harzianum</name>
    <name type="common">Hypocrea lixii</name>
    <dbReference type="NCBI Taxonomy" id="5544"/>
    <lineage>
        <taxon>Eukaryota</taxon>
        <taxon>Fungi</taxon>
        <taxon>Dikarya</taxon>
        <taxon>Ascomycota</taxon>
        <taxon>Pezizomycotina</taxon>
        <taxon>Sordariomycetes</taxon>
        <taxon>Hypocreomycetidae</taxon>
        <taxon>Hypocreales</taxon>
        <taxon>Hypocreaceae</taxon>
        <taxon>Trichoderma</taxon>
    </lineage>
</organism>
<dbReference type="AlphaFoldDB" id="A0A0G0A3I1"/>
<gene>
    <name evidence="2" type="ORF">THAR02_08078</name>
</gene>
<feature type="region of interest" description="Disordered" evidence="1">
    <location>
        <begin position="75"/>
        <end position="150"/>
    </location>
</feature>
<dbReference type="EMBL" id="JOKZ01000296">
    <property type="protein sequence ID" value="KKO99828.1"/>
    <property type="molecule type" value="Genomic_DNA"/>
</dbReference>
<protein>
    <recommendedName>
        <fullName evidence="4">LEA domain-containing protein</fullName>
    </recommendedName>
</protein>
<accession>A0A0G0A3I1</accession>
<sequence length="150" mass="15826">MSFLTRTINVSRTAAVVTPVSRIAAVRTSRTFTTSLAAQRTATEAVKDELKHIDRAVSDKLVDGINIATKASHKVMETAEDLSSSGVSGQVEGMEAHAKGKAEGMKSAAKGKAEEMKGKAEEMKGKAKGTAAKAKGKADETLEEVQSLYD</sequence>
<dbReference type="OMA" id="APCNKGP"/>
<feature type="compositionally biased region" description="Basic and acidic residues" evidence="1">
    <location>
        <begin position="111"/>
        <end position="125"/>
    </location>
</feature>